<accession>A0ABP5PUU8</accession>
<proteinExistence type="predicted"/>
<sequence length="67" mass="7445">MDKAVSEDGYRTSSFSGDNGDCVAFKDLGNGYVAIKDTKDPAAPPHMYSYSEWRAFIKGVQNMEFEV</sequence>
<evidence type="ECO:0000313" key="2">
    <source>
        <dbReference type="EMBL" id="GAA2215520.1"/>
    </source>
</evidence>
<dbReference type="Pfam" id="PF04149">
    <property type="entry name" value="DUF397"/>
    <property type="match status" value="1"/>
</dbReference>
<keyword evidence="3" id="KW-1185">Reference proteome</keyword>
<dbReference type="EMBL" id="BAAAQX010000051">
    <property type="protein sequence ID" value="GAA2215520.1"/>
    <property type="molecule type" value="Genomic_DNA"/>
</dbReference>
<gene>
    <name evidence="2" type="ORF">GCM10009850_109880</name>
</gene>
<dbReference type="RefSeq" id="WP_344494321.1">
    <property type="nucleotide sequence ID" value="NZ_BAAAQX010000051.1"/>
</dbReference>
<feature type="domain" description="DUF397" evidence="1">
    <location>
        <begin position="10"/>
        <end position="61"/>
    </location>
</feature>
<comment type="caution">
    <text evidence="2">The sequence shown here is derived from an EMBL/GenBank/DDBJ whole genome shotgun (WGS) entry which is preliminary data.</text>
</comment>
<name>A0ABP5PUU8_9ACTN</name>
<organism evidence="2 3">
    <name type="scientific">Nonomuraea monospora</name>
    <dbReference type="NCBI Taxonomy" id="568818"/>
    <lineage>
        <taxon>Bacteria</taxon>
        <taxon>Bacillati</taxon>
        <taxon>Actinomycetota</taxon>
        <taxon>Actinomycetes</taxon>
        <taxon>Streptosporangiales</taxon>
        <taxon>Streptosporangiaceae</taxon>
        <taxon>Nonomuraea</taxon>
    </lineage>
</organism>
<evidence type="ECO:0000313" key="3">
    <source>
        <dbReference type="Proteomes" id="UP001499843"/>
    </source>
</evidence>
<dbReference type="InterPro" id="IPR007278">
    <property type="entry name" value="DUF397"/>
</dbReference>
<reference evidence="3" key="1">
    <citation type="journal article" date="2019" name="Int. J. Syst. Evol. Microbiol.">
        <title>The Global Catalogue of Microorganisms (GCM) 10K type strain sequencing project: providing services to taxonomists for standard genome sequencing and annotation.</title>
        <authorList>
            <consortium name="The Broad Institute Genomics Platform"/>
            <consortium name="The Broad Institute Genome Sequencing Center for Infectious Disease"/>
            <person name="Wu L."/>
            <person name="Ma J."/>
        </authorList>
    </citation>
    <scope>NUCLEOTIDE SEQUENCE [LARGE SCALE GENOMIC DNA]</scope>
    <source>
        <strain evidence="3">JCM 16114</strain>
    </source>
</reference>
<evidence type="ECO:0000259" key="1">
    <source>
        <dbReference type="Pfam" id="PF04149"/>
    </source>
</evidence>
<protein>
    <recommendedName>
        <fullName evidence="1">DUF397 domain-containing protein</fullName>
    </recommendedName>
</protein>
<dbReference type="Proteomes" id="UP001499843">
    <property type="component" value="Unassembled WGS sequence"/>
</dbReference>